<dbReference type="EMBL" id="CACRXK020013219">
    <property type="protein sequence ID" value="CAB4024751.1"/>
    <property type="molecule type" value="Genomic_DNA"/>
</dbReference>
<reference evidence="2" key="1">
    <citation type="submission" date="2020-04" db="EMBL/GenBank/DDBJ databases">
        <authorList>
            <person name="Alioto T."/>
            <person name="Alioto T."/>
            <person name="Gomez Garrido J."/>
        </authorList>
    </citation>
    <scope>NUCLEOTIDE SEQUENCE</scope>
    <source>
        <strain evidence="2">A484AB</strain>
    </source>
</reference>
<dbReference type="OrthoDB" id="5947310at2759"/>
<comment type="caution">
    <text evidence="2">The sequence shown here is derived from an EMBL/GenBank/DDBJ whole genome shotgun (WGS) entry which is preliminary data.</text>
</comment>
<feature type="non-terminal residue" evidence="2">
    <location>
        <position position="1"/>
    </location>
</feature>
<protein>
    <submittedName>
        <fullName evidence="2">Uncharacterized protein</fullName>
    </submittedName>
</protein>
<organism evidence="2 3">
    <name type="scientific">Paramuricea clavata</name>
    <name type="common">Red gorgonian</name>
    <name type="synonym">Violescent sea-whip</name>
    <dbReference type="NCBI Taxonomy" id="317549"/>
    <lineage>
        <taxon>Eukaryota</taxon>
        <taxon>Metazoa</taxon>
        <taxon>Cnidaria</taxon>
        <taxon>Anthozoa</taxon>
        <taxon>Octocorallia</taxon>
        <taxon>Malacalcyonacea</taxon>
        <taxon>Plexauridae</taxon>
        <taxon>Paramuricea</taxon>
    </lineage>
</organism>
<name>A0A6S7J4C6_PARCT</name>
<feature type="compositionally biased region" description="Basic and acidic residues" evidence="1">
    <location>
        <begin position="96"/>
        <end position="116"/>
    </location>
</feature>
<accession>A0A6S7J4C6</accession>
<evidence type="ECO:0000256" key="1">
    <source>
        <dbReference type="SAM" id="MobiDB-lite"/>
    </source>
</evidence>
<gene>
    <name evidence="2" type="ORF">PACLA_8A028083</name>
</gene>
<keyword evidence="3" id="KW-1185">Reference proteome</keyword>
<feature type="region of interest" description="Disordered" evidence="1">
    <location>
        <begin position="91"/>
        <end position="116"/>
    </location>
</feature>
<evidence type="ECO:0000313" key="2">
    <source>
        <dbReference type="EMBL" id="CAB4024751.1"/>
    </source>
</evidence>
<sequence>MKEATEDKLSVQMEAISNVFESFKDIDPLRQISKELLQEQYVMLAQWATCYFDVVGVDSMDLWAILCKVQPSMFYMSISVSLLWTSGTVTNHGGKSKKDENSIHQEKAHQRGQEREEFIRDWLKDVGAEDEEEESKSDGE</sequence>
<dbReference type="Proteomes" id="UP001152795">
    <property type="component" value="Unassembled WGS sequence"/>
</dbReference>
<evidence type="ECO:0000313" key="3">
    <source>
        <dbReference type="Proteomes" id="UP001152795"/>
    </source>
</evidence>
<proteinExistence type="predicted"/>
<dbReference type="AlphaFoldDB" id="A0A6S7J4C6"/>